<sequence>MSEKEQLLEEIRELELEILDMFEVAFYFAGLDSKHLQEAIEYYEEIMESITEDSEYNAKDIIKIIETIKIDKPQWFKI</sequence>
<proteinExistence type="predicted"/>
<evidence type="ECO:0000313" key="3">
    <source>
        <dbReference type="Proteomes" id="UP000029714"/>
    </source>
</evidence>
<dbReference type="OrthoDB" id="5330099at2"/>
<dbReference type="EMBL" id="JRMP02000012">
    <property type="protein sequence ID" value="TLD93761.1"/>
    <property type="molecule type" value="Genomic_DNA"/>
</dbReference>
<comment type="caution">
    <text evidence="2">The sequence shown here is derived from an EMBL/GenBank/DDBJ whole genome shotgun (WGS) entry which is preliminary data.</text>
</comment>
<reference evidence="2 3" key="2">
    <citation type="journal article" date="2016" name="Infect. Immun.">
        <title>Helicobacter saguini, a Novel Helicobacter Isolated from Cotton-Top Tamarins with Ulcerative Colitis, Has Proinflammatory Properties and Induces Typhlocolitis and Dysplasia in Gnotobiotic IL-10-/- Mice.</title>
        <authorList>
            <person name="Shen Z."/>
            <person name="Mannion A."/>
            <person name="Whary M.T."/>
            <person name="Muthupalani S."/>
            <person name="Sheh A."/>
            <person name="Feng Y."/>
            <person name="Gong G."/>
            <person name="Vandamme P."/>
            <person name="Holcombe H.R."/>
            <person name="Paster B.J."/>
            <person name="Fox J.G."/>
        </authorList>
    </citation>
    <scope>NUCLEOTIDE SEQUENCE [LARGE SCALE GENOMIC DNA]</scope>
    <source>
        <strain evidence="2 3">MIT 97-6194</strain>
    </source>
</reference>
<evidence type="ECO:0000313" key="1">
    <source>
        <dbReference type="EMBL" id="MWV70112.1"/>
    </source>
</evidence>
<keyword evidence="3" id="KW-1185">Reference proteome</keyword>
<dbReference type="Proteomes" id="UP000477070">
    <property type="component" value="Unassembled WGS sequence"/>
</dbReference>
<reference evidence="2 3" key="1">
    <citation type="journal article" date="2014" name="Genome Announc.">
        <title>Draft genome sequences of eight enterohepatic helicobacter species isolated from both laboratory and wild rodents.</title>
        <authorList>
            <person name="Sheh A."/>
            <person name="Shen Z."/>
            <person name="Fox J.G."/>
        </authorList>
    </citation>
    <scope>NUCLEOTIDE SEQUENCE [LARGE SCALE GENOMIC DNA]</scope>
    <source>
        <strain evidence="2 3">MIT 97-6194</strain>
    </source>
</reference>
<organism evidence="2 3">
    <name type="scientific">Helicobacter saguini</name>
    <dbReference type="NCBI Taxonomy" id="1548018"/>
    <lineage>
        <taxon>Bacteria</taxon>
        <taxon>Pseudomonadati</taxon>
        <taxon>Campylobacterota</taxon>
        <taxon>Epsilonproteobacteria</taxon>
        <taxon>Campylobacterales</taxon>
        <taxon>Helicobacteraceae</taxon>
        <taxon>Helicobacter</taxon>
    </lineage>
</organism>
<dbReference type="Proteomes" id="UP000029714">
    <property type="component" value="Unassembled WGS sequence"/>
</dbReference>
<protein>
    <submittedName>
        <fullName evidence="2">Uncharacterized protein</fullName>
    </submittedName>
</protein>
<dbReference type="RefSeq" id="WP_034572728.1">
    <property type="nucleotide sequence ID" value="NZ_JRMP02000012.1"/>
</dbReference>
<name>A0A347VQK9_9HELI</name>
<dbReference type="AlphaFoldDB" id="A0A347VQK9"/>
<reference evidence="1 4" key="4">
    <citation type="submission" date="2019-12" db="EMBL/GenBank/DDBJ databases">
        <title>Multi-Generational Helicobacter saguini Isolates.</title>
        <authorList>
            <person name="Mannion A."/>
            <person name="Shen Z."/>
            <person name="Fox J.G."/>
        </authorList>
    </citation>
    <scope>NUCLEOTIDE SEQUENCE [LARGE SCALE GENOMIC DNA]</scope>
    <source>
        <strain evidence="1">16-048</strain>
        <strain evidence="4">16-048 (F4)</strain>
    </source>
</reference>
<accession>A0A347VQK9</accession>
<evidence type="ECO:0000313" key="2">
    <source>
        <dbReference type="EMBL" id="TLD93761.1"/>
    </source>
</evidence>
<dbReference type="STRING" id="1548018.LS64_09910"/>
<evidence type="ECO:0000313" key="4">
    <source>
        <dbReference type="Proteomes" id="UP000477070"/>
    </source>
</evidence>
<dbReference type="EMBL" id="QBIU01000002">
    <property type="protein sequence ID" value="MWV70112.1"/>
    <property type="molecule type" value="Genomic_DNA"/>
</dbReference>
<reference evidence="2" key="3">
    <citation type="submission" date="2018-04" db="EMBL/GenBank/DDBJ databases">
        <authorList>
            <person name="Sheh A."/>
            <person name="Shen Z."/>
            <person name="Mannion A.J."/>
            <person name="Fox J.G."/>
        </authorList>
    </citation>
    <scope>NUCLEOTIDE SEQUENCE</scope>
    <source>
        <strain evidence="2">MIT 97-6194</strain>
    </source>
</reference>
<gene>
    <name evidence="1" type="ORF">DCO61_08920</name>
    <name evidence="2" type="ORF">LS64_008180</name>
</gene>